<evidence type="ECO:0000256" key="1">
    <source>
        <dbReference type="SAM" id="MobiDB-lite"/>
    </source>
</evidence>
<protein>
    <recommendedName>
        <fullName evidence="4">Protein family PM-3</fullName>
    </recommendedName>
</protein>
<feature type="compositionally biased region" description="Basic residues" evidence="1">
    <location>
        <begin position="138"/>
        <end position="151"/>
    </location>
</feature>
<feature type="compositionally biased region" description="Low complexity" evidence="1">
    <location>
        <begin position="152"/>
        <end position="178"/>
    </location>
</feature>
<proteinExistence type="predicted"/>
<evidence type="ECO:0000313" key="2">
    <source>
        <dbReference type="EMBL" id="ABM75767.1"/>
    </source>
</evidence>
<gene>
    <name evidence="2" type="ordered locus">NATL1_12091</name>
</gene>
<accession>A2C2Q7</accession>
<evidence type="ECO:0008006" key="4">
    <source>
        <dbReference type="Google" id="ProtNLM"/>
    </source>
</evidence>
<evidence type="ECO:0000313" key="3">
    <source>
        <dbReference type="Proteomes" id="UP000002592"/>
    </source>
</evidence>
<feature type="region of interest" description="Disordered" evidence="1">
    <location>
        <begin position="95"/>
        <end position="195"/>
    </location>
</feature>
<sequence>MSQLSIKVSAKGEAMIATLQKEIFNRRRKKVTASQVVETLVESGAKSQSDKRYAASWKNLIKDIEKAAKVSEVHGNKPANVSADEWALIISHRTRKTTSAKKVSSKTSAKKTAAKKPVAKKAIAKKAVSKPAPAKTAAKAKVKTSKVKTAVKKVASAQAKKATSSAKSVSKATSKAVSGRPARRARKASSKAVKA</sequence>
<dbReference type="Proteomes" id="UP000002592">
    <property type="component" value="Chromosome"/>
</dbReference>
<feature type="compositionally biased region" description="Basic residues" evidence="1">
    <location>
        <begin position="181"/>
        <end position="195"/>
    </location>
</feature>
<name>A2C2Q7_PROM1</name>
<dbReference type="eggNOG" id="ENOG50308S2">
    <property type="taxonomic scope" value="Bacteria"/>
</dbReference>
<organism evidence="2 3">
    <name type="scientific">Prochlorococcus marinus (strain NATL1A)</name>
    <dbReference type="NCBI Taxonomy" id="167555"/>
    <lineage>
        <taxon>Bacteria</taxon>
        <taxon>Bacillati</taxon>
        <taxon>Cyanobacteriota</taxon>
        <taxon>Cyanophyceae</taxon>
        <taxon>Synechococcales</taxon>
        <taxon>Prochlorococcaceae</taxon>
        <taxon>Prochlorococcus</taxon>
    </lineage>
</organism>
<feature type="compositionally biased region" description="Basic residues" evidence="1">
    <location>
        <begin position="108"/>
        <end position="128"/>
    </location>
</feature>
<dbReference type="HOGENOM" id="CLU_087278_0_0_3"/>
<dbReference type="EMBL" id="CP000553">
    <property type="protein sequence ID" value="ABM75767.1"/>
    <property type="molecule type" value="Genomic_DNA"/>
</dbReference>
<dbReference type="AlphaFoldDB" id="A2C2Q7"/>
<dbReference type="RefSeq" id="WP_011823848.1">
    <property type="nucleotide sequence ID" value="NC_008819.1"/>
</dbReference>
<dbReference type="KEGG" id="pme:NATL1_12091"/>
<reference evidence="3" key="1">
    <citation type="journal article" date="2007" name="PLoS Genet.">
        <title>Patterns and implications of gene gain and loss in the evolution of Prochlorococcus.</title>
        <authorList>
            <person name="Kettler G.C."/>
            <person name="Martiny A.C."/>
            <person name="Huang K."/>
            <person name="Zucker J."/>
            <person name="Coleman M.L."/>
            <person name="Rodrigue S."/>
            <person name="Chen F."/>
            <person name="Lapidus A."/>
            <person name="Ferriera S."/>
            <person name="Johnson J."/>
            <person name="Steglich C."/>
            <person name="Church G.M."/>
            <person name="Richardson P."/>
            <person name="Chisholm S.W."/>
        </authorList>
    </citation>
    <scope>NUCLEOTIDE SEQUENCE [LARGE SCALE GENOMIC DNA]</scope>
    <source>
        <strain evidence="3">NATL1A</strain>
    </source>
</reference>